<reference evidence="1" key="1">
    <citation type="submission" date="2021-03" db="EMBL/GenBank/DDBJ databases">
        <title>Draft genome sequence of rust myrtle Austropuccinia psidii MF-1, a brazilian biotype.</title>
        <authorList>
            <person name="Quecine M.C."/>
            <person name="Pachon D.M.R."/>
            <person name="Bonatelli M.L."/>
            <person name="Correr F.H."/>
            <person name="Franceschini L.M."/>
            <person name="Leite T.F."/>
            <person name="Margarido G.R.A."/>
            <person name="Almeida C.A."/>
            <person name="Ferrarezi J.A."/>
            <person name="Labate C.A."/>
        </authorList>
    </citation>
    <scope>NUCLEOTIDE SEQUENCE</scope>
    <source>
        <strain evidence="1">MF-1</strain>
    </source>
</reference>
<evidence type="ECO:0000313" key="1">
    <source>
        <dbReference type="EMBL" id="MBW0529120.1"/>
    </source>
</evidence>
<dbReference type="AlphaFoldDB" id="A0A9Q3I7G0"/>
<dbReference type="PANTHER" id="PTHR11439">
    <property type="entry name" value="GAG-POL-RELATED RETROTRANSPOSON"/>
    <property type="match status" value="1"/>
</dbReference>
<organism evidence="1 2">
    <name type="scientific">Austropuccinia psidii MF-1</name>
    <dbReference type="NCBI Taxonomy" id="1389203"/>
    <lineage>
        <taxon>Eukaryota</taxon>
        <taxon>Fungi</taxon>
        <taxon>Dikarya</taxon>
        <taxon>Basidiomycota</taxon>
        <taxon>Pucciniomycotina</taxon>
        <taxon>Pucciniomycetes</taxon>
        <taxon>Pucciniales</taxon>
        <taxon>Sphaerophragmiaceae</taxon>
        <taxon>Austropuccinia</taxon>
    </lineage>
</organism>
<comment type="caution">
    <text evidence="1">The sequence shown here is derived from an EMBL/GenBank/DDBJ whole genome shotgun (WGS) entry which is preliminary data.</text>
</comment>
<name>A0A9Q3I7G0_9BASI</name>
<sequence length="141" mass="15564">MQAGFHLSSTLLKTDSSLYRGHRAYKNQLSASSRSSYLVACTRPDLAYSAPCLAQFLSNPSSAHELAFRHVMRYLRGTSNWSLCLGCLGKNTTIVAYCDSDWGSNYDSKSFSGSCVFLYGLIGWKTTKQEVVALSSTEAEY</sequence>
<dbReference type="PANTHER" id="PTHR11439:SF522">
    <property type="entry name" value="REVERSE TRANSCRIPTASE TY1_COPIA-TYPE DOMAIN-CONTAINING PROTEIN"/>
    <property type="match status" value="1"/>
</dbReference>
<protein>
    <recommendedName>
        <fullName evidence="3">Reverse transcriptase Ty1/copia-type domain-containing protein</fullName>
    </recommendedName>
</protein>
<dbReference type="Proteomes" id="UP000765509">
    <property type="component" value="Unassembled WGS sequence"/>
</dbReference>
<proteinExistence type="predicted"/>
<dbReference type="OrthoDB" id="3799035at2759"/>
<accession>A0A9Q3I7G0</accession>
<evidence type="ECO:0008006" key="3">
    <source>
        <dbReference type="Google" id="ProtNLM"/>
    </source>
</evidence>
<gene>
    <name evidence="1" type="ORF">O181_068835</name>
</gene>
<dbReference type="EMBL" id="AVOT02034882">
    <property type="protein sequence ID" value="MBW0529120.1"/>
    <property type="molecule type" value="Genomic_DNA"/>
</dbReference>
<dbReference type="CDD" id="cd09272">
    <property type="entry name" value="RNase_HI_RT_Ty1"/>
    <property type="match status" value="1"/>
</dbReference>
<evidence type="ECO:0000313" key="2">
    <source>
        <dbReference type="Proteomes" id="UP000765509"/>
    </source>
</evidence>
<keyword evidence="2" id="KW-1185">Reference proteome</keyword>